<comment type="caution">
    <text evidence="3">The sequence shown here is derived from an EMBL/GenBank/DDBJ whole genome shotgun (WGS) entry which is preliminary data.</text>
</comment>
<feature type="signal peptide" evidence="2">
    <location>
        <begin position="1"/>
        <end position="17"/>
    </location>
</feature>
<feature type="chain" id="PRO_5009212169" description="Tetratrico peptide repeat group 5 domain-containing protein" evidence="2">
    <location>
        <begin position="18"/>
        <end position="309"/>
    </location>
</feature>
<gene>
    <name evidence="3" type="ORF">PHACT_08480</name>
</gene>
<dbReference type="OrthoDB" id="5574348at2"/>
<dbReference type="AlphaFoldDB" id="A0A1E8CL89"/>
<keyword evidence="2" id="KW-0732">Signal</keyword>
<keyword evidence="4" id="KW-1185">Reference proteome</keyword>
<dbReference type="Proteomes" id="UP000175669">
    <property type="component" value="Unassembled WGS sequence"/>
</dbReference>
<organism evidence="3 4">
    <name type="scientific">Pseudohongiella acticola</name>
    <dbReference type="NCBI Taxonomy" id="1524254"/>
    <lineage>
        <taxon>Bacteria</taxon>
        <taxon>Pseudomonadati</taxon>
        <taxon>Pseudomonadota</taxon>
        <taxon>Gammaproteobacteria</taxon>
        <taxon>Pseudomonadales</taxon>
        <taxon>Pseudohongiellaceae</taxon>
        <taxon>Pseudohongiella</taxon>
    </lineage>
</organism>
<evidence type="ECO:0000256" key="1">
    <source>
        <dbReference type="SAM" id="MobiDB-lite"/>
    </source>
</evidence>
<feature type="region of interest" description="Disordered" evidence="1">
    <location>
        <begin position="33"/>
        <end position="73"/>
    </location>
</feature>
<dbReference type="EMBL" id="MASR01000001">
    <property type="protein sequence ID" value="OFE13173.1"/>
    <property type="molecule type" value="Genomic_DNA"/>
</dbReference>
<dbReference type="RefSeq" id="WP_070116838.1">
    <property type="nucleotide sequence ID" value="NZ_MASR01000001.1"/>
</dbReference>
<accession>A0A1E8CL89</accession>
<evidence type="ECO:0000313" key="4">
    <source>
        <dbReference type="Proteomes" id="UP000175669"/>
    </source>
</evidence>
<evidence type="ECO:0008006" key="5">
    <source>
        <dbReference type="Google" id="ProtNLM"/>
    </source>
</evidence>
<name>A0A1E8CL89_9GAMM</name>
<dbReference type="Gene3D" id="1.25.40.10">
    <property type="entry name" value="Tetratricopeptide repeat domain"/>
    <property type="match status" value="1"/>
</dbReference>
<sequence length="309" mass="34848">MTAKTKTMLIAGSVVIAAGATLLTFNTMDTARHEETPEQADTVDTLARDQSTADANPARTETVGESGDNSELTQSQIESTLREIRQRQGQEQADSAMSDLGELMARYDKMTHTEKRDLLTAYATHFLRNAQYEDARYFYEQILQLPGLEQTNRLAVLQMLARIAMAAEDWEGFMAYNDQYFDAGGGYNWVVTGHMIRAFSQLGNFDAAGEAFLLHFETGLHPEYDGSTEQYQRLYGNNDSIPLTMSDKTSALLLAQKMTEQFNQPENWWVLSEIYNQTGDVSNYQRILATARDRGFVDSAGNWNYESDR</sequence>
<dbReference type="STRING" id="1524254.PHACT_08480"/>
<protein>
    <recommendedName>
        <fullName evidence="5">Tetratrico peptide repeat group 5 domain-containing protein</fullName>
    </recommendedName>
</protein>
<dbReference type="InterPro" id="IPR011990">
    <property type="entry name" value="TPR-like_helical_dom_sf"/>
</dbReference>
<evidence type="ECO:0000313" key="3">
    <source>
        <dbReference type="EMBL" id="OFE13173.1"/>
    </source>
</evidence>
<reference evidence="4" key="1">
    <citation type="submission" date="2016-07" db="EMBL/GenBank/DDBJ databases">
        <authorList>
            <person name="Florea S."/>
            <person name="Webb J.S."/>
            <person name="Jaromczyk J."/>
            <person name="Schardl C.L."/>
        </authorList>
    </citation>
    <scope>NUCLEOTIDE SEQUENCE [LARGE SCALE GENOMIC DNA]</scope>
    <source>
        <strain evidence="4">KCTC 42131</strain>
    </source>
</reference>
<proteinExistence type="predicted"/>
<evidence type="ECO:0000256" key="2">
    <source>
        <dbReference type="SAM" id="SignalP"/>
    </source>
</evidence>